<dbReference type="InterPro" id="IPR036770">
    <property type="entry name" value="Ankyrin_rpt-contain_sf"/>
</dbReference>
<dbReference type="Pfam" id="PF12796">
    <property type="entry name" value="Ank_2"/>
    <property type="match status" value="1"/>
</dbReference>
<proteinExistence type="predicted"/>
<evidence type="ECO:0000256" key="2">
    <source>
        <dbReference type="ARBA" id="ARBA00023043"/>
    </source>
</evidence>
<sequence>MDTTPCSSTALVVVKRKRAAPISKMDDHKEEMKLLYLGLNYTVRELRDTLESEYNFGASITQYRDRLNKWGFKKRGTKEQWAVIAQSTVSRGEKRKTEAILNGGFHISSKRVKKEIARKFTLTELALMKAKSRTNQTLVSSLATSNPLSTVDIRSPIGDAVFCQGWELYPIPKQILNSLPIRISDHAIISLCRDTEYARQKVKVEVGFITSSRPFKNLRLLLYRLSNNLVDYNLIIKLINNVVAEGYHHALKTLLSLNIISVKAGWHNLFPILLSKIHNSPGSAAEKMLFQELELKFRGLFPDLFPKFRGTTSGFCFRCKLFRICSRTSTRNQESSNQDAKNEYARTTELETIIFTNFDVPLATASTTCRWCTNCRTIVLDDFSPSSHRIVVFGLDVSTKSIDGSPNRLDNDISYLCSYLSIQELKVIKAPNELRYLIQSLLWKLTDLDYYSREDLPHGAPLIGRTLLQVSADWFNDVEFLRLLVSKGANPNAPGPGRFGTALQCCCLRSTASTMPGISRIHSVRYLIEMGANINPRDRNDKRPQFTPLDGAIHSGDLAVARYLLERGACIDHETIIYSVRKARLDMVSLLVQFDPTYYESALEASKIYGQPIIQEYLEGWYSGREPPGIPSEYGMSGYFDRVQEIEGL</sequence>
<evidence type="ECO:0000256" key="3">
    <source>
        <dbReference type="PROSITE-ProRule" id="PRU00023"/>
    </source>
</evidence>
<evidence type="ECO:0000259" key="4">
    <source>
        <dbReference type="Pfam" id="PF14420"/>
    </source>
</evidence>
<dbReference type="Proteomes" id="UP000015100">
    <property type="component" value="Unassembled WGS sequence"/>
</dbReference>
<keyword evidence="2 3" id="KW-0040">ANK repeat</keyword>
<keyword evidence="1" id="KW-0677">Repeat</keyword>
<dbReference type="PANTHER" id="PTHR24126:SF14">
    <property type="entry name" value="ANK_REP_REGION DOMAIN-CONTAINING PROTEIN"/>
    <property type="match status" value="1"/>
</dbReference>
<dbReference type="AlphaFoldDB" id="S7ZZ71"/>
<protein>
    <recommendedName>
        <fullName evidence="4">Clr5 domain-containing protein</fullName>
    </recommendedName>
</protein>
<dbReference type="InterPro" id="IPR002110">
    <property type="entry name" value="Ankyrin_rpt"/>
</dbReference>
<accession>S7ZZ71</accession>
<name>S7ZZ71_DACHA</name>
<dbReference type="HOGENOM" id="CLU_422113_0_0_1"/>
<dbReference type="InterPro" id="IPR025676">
    <property type="entry name" value="Clr5_dom"/>
</dbReference>
<reference evidence="5 6" key="1">
    <citation type="journal article" date="2013" name="PLoS Genet.">
        <title>Genomic mechanisms accounting for the adaptation to parasitism in nematode-trapping fungi.</title>
        <authorList>
            <person name="Meerupati T."/>
            <person name="Andersson K.M."/>
            <person name="Friman E."/>
            <person name="Kumar D."/>
            <person name="Tunlid A."/>
            <person name="Ahren D."/>
        </authorList>
    </citation>
    <scope>NUCLEOTIDE SEQUENCE [LARGE SCALE GENOMIC DNA]</scope>
    <source>
        <strain evidence="5 6">CBS 200.50</strain>
    </source>
</reference>
<dbReference type="SMART" id="SM00248">
    <property type="entry name" value="ANK"/>
    <property type="match status" value="3"/>
</dbReference>
<evidence type="ECO:0000313" key="6">
    <source>
        <dbReference type="Proteomes" id="UP000015100"/>
    </source>
</evidence>
<feature type="repeat" description="ANK" evidence="3">
    <location>
        <begin position="544"/>
        <end position="576"/>
    </location>
</feature>
<evidence type="ECO:0000256" key="1">
    <source>
        <dbReference type="ARBA" id="ARBA00022737"/>
    </source>
</evidence>
<gene>
    <name evidence="5" type="ORF">H072_10506</name>
</gene>
<dbReference type="Gene3D" id="1.25.40.20">
    <property type="entry name" value="Ankyrin repeat-containing domain"/>
    <property type="match status" value="1"/>
</dbReference>
<keyword evidence="6" id="KW-1185">Reference proteome</keyword>
<dbReference type="EMBL" id="AQGS01000985">
    <property type="protein sequence ID" value="EPS36055.1"/>
    <property type="molecule type" value="Genomic_DNA"/>
</dbReference>
<comment type="caution">
    <text evidence="5">The sequence shown here is derived from an EMBL/GenBank/DDBJ whole genome shotgun (WGS) entry which is preliminary data.</text>
</comment>
<dbReference type="PANTHER" id="PTHR24126">
    <property type="entry name" value="ANKYRIN REPEAT, PH AND SEC7 DOMAIN CONTAINING PROTEIN SECG-RELATED"/>
    <property type="match status" value="1"/>
</dbReference>
<feature type="domain" description="Clr5" evidence="4">
    <location>
        <begin position="24"/>
        <end position="74"/>
    </location>
</feature>
<evidence type="ECO:0000313" key="5">
    <source>
        <dbReference type="EMBL" id="EPS36055.1"/>
    </source>
</evidence>
<reference evidence="6" key="2">
    <citation type="submission" date="2013-04" db="EMBL/GenBank/DDBJ databases">
        <title>Genomic mechanisms accounting for the adaptation to parasitism in nematode-trapping fungi.</title>
        <authorList>
            <person name="Ahren D.G."/>
        </authorList>
    </citation>
    <scope>NUCLEOTIDE SEQUENCE [LARGE SCALE GENOMIC DNA]</scope>
    <source>
        <strain evidence="6">CBS 200.50</strain>
    </source>
</reference>
<dbReference type="SUPFAM" id="SSF48403">
    <property type="entry name" value="Ankyrin repeat"/>
    <property type="match status" value="1"/>
</dbReference>
<dbReference type="Pfam" id="PF14420">
    <property type="entry name" value="Clr5"/>
    <property type="match status" value="1"/>
</dbReference>
<dbReference type="PROSITE" id="PS50088">
    <property type="entry name" value="ANK_REPEAT"/>
    <property type="match status" value="1"/>
</dbReference>
<organism evidence="5 6">
    <name type="scientific">Dactylellina haptotyla (strain CBS 200.50)</name>
    <name type="common">Nematode-trapping fungus</name>
    <name type="synonym">Monacrosporium haptotylum</name>
    <dbReference type="NCBI Taxonomy" id="1284197"/>
    <lineage>
        <taxon>Eukaryota</taxon>
        <taxon>Fungi</taxon>
        <taxon>Dikarya</taxon>
        <taxon>Ascomycota</taxon>
        <taxon>Pezizomycotina</taxon>
        <taxon>Orbiliomycetes</taxon>
        <taxon>Orbiliales</taxon>
        <taxon>Orbiliaceae</taxon>
        <taxon>Dactylellina</taxon>
    </lineage>
</organism>
<dbReference type="OrthoDB" id="4115389at2759"/>